<reference evidence="2" key="1">
    <citation type="submission" date="2017-08" db="EMBL/GenBank/DDBJ databases">
        <authorList>
            <person name="Varghese N."/>
            <person name="Submissions S."/>
        </authorList>
    </citation>
    <scope>NUCLEOTIDE SEQUENCE [LARGE SCALE GENOMIC DNA]</scope>
    <source>
        <strain evidence="2">JC22</strain>
    </source>
</reference>
<evidence type="ECO:0000313" key="1">
    <source>
        <dbReference type="EMBL" id="SOC05971.1"/>
    </source>
</evidence>
<name>A0A285SDN9_9BACL</name>
<sequence>MGEQQFSNKNINNDNKQNQIESEVILDRNSLIISQTFTVNAIVGAEQKLVIEEIVMEEVDDEEESTVSEHEVEIEIEIADTTIRQDYTLIYAAPATPMRSPILMTIIARNLSENDVLVSIEDEHDVIAEEVVPANSELALTAQHANLVRALALAESQVQFVISVFHPINSI</sequence>
<dbReference type="AlphaFoldDB" id="A0A285SDN9"/>
<dbReference type="EMBL" id="OBMQ01000004">
    <property type="protein sequence ID" value="SOC05971.1"/>
    <property type="molecule type" value="Genomic_DNA"/>
</dbReference>
<protein>
    <submittedName>
        <fullName evidence="1">Uncharacterized protein</fullName>
    </submittedName>
</protein>
<evidence type="ECO:0000313" key="2">
    <source>
        <dbReference type="Proteomes" id="UP000219636"/>
    </source>
</evidence>
<keyword evidence="2" id="KW-1185">Reference proteome</keyword>
<gene>
    <name evidence="1" type="ORF">SAMN05880501_104148</name>
</gene>
<organism evidence="1 2">
    <name type="scientific">Ureibacillus xyleni</name>
    <dbReference type="NCBI Taxonomy" id="614648"/>
    <lineage>
        <taxon>Bacteria</taxon>
        <taxon>Bacillati</taxon>
        <taxon>Bacillota</taxon>
        <taxon>Bacilli</taxon>
        <taxon>Bacillales</taxon>
        <taxon>Caryophanaceae</taxon>
        <taxon>Ureibacillus</taxon>
    </lineage>
</organism>
<proteinExistence type="predicted"/>
<dbReference type="Proteomes" id="UP000219636">
    <property type="component" value="Unassembled WGS sequence"/>
</dbReference>
<dbReference type="RefSeq" id="WP_097073105.1">
    <property type="nucleotide sequence ID" value="NZ_OBMQ01000004.1"/>
</dbReference>
<dbReference type="OrthoDB" id="2734988at2"/>
<accession>A0A285SDN9</accession>